<dbReference type="CDD" id="cd00161">
    <property type="entry name" value="beta-trefoil_Ricin-like"/>
    <property type="match status" value="1"/>
</dbReference>
<keyword evidence="6" id="KW-1185">Reference proteome</keyword>
<dbReference type="InterPro" id="IPR000772">
    <property type="entry name" value="Ricin_B_lectin"/>
</dbReference>
<dbReference type="CDD" id="cd00063">
    <property type="entry name" value="FN3"/>
    <property type="match status" value="1"/>
</dbReference>
<organism evidence="5 6">
    <name type="scientific">Streptomyces roseoverticillatus</name>
    <dbReference type="NCBI Taxonomy" id="66429"/>
    <lineage>
        <taxon>Bacteria</taxon>
        <taxon>Bacillati</taxon>
        <taxon>Actinomycetota</taxon>
        <taxon>Actinomycetes</taxon>
        <taxon>Kitasatosporales</taxon>
        <taxon>Streptomycetaceae</taxon>
        <taxon>Streptomyces</taxon>
    </lineage>
</organism>
<dbReference type="InterPro" id="IPR035992">
    <property type="entry name" value="Ricin_B-like_lectins"/>
</dbReference>
<keyword evidence="2" id="KW-0624">Polysaccharide degradation</keyword>
<dbReference type="InterPro" id="IPR013783">
    <property type="entry name" value="Ig-like_fold"/>
</dbReference>
<dbReference type="InterPro" id="IPR036116">
    <property type="entry name" value="FN3_sf"/>
</dbReference>
<dbReference type="Gene3D" id="2.80.10.50">
    <property type="match status" value="1"/>
</dbReference>
<evidence type="ECO:0000256" key="1">
    <source>
        <dbReference type="ARBA" id="ARBA00023295"/>
    </source>
</evidence>
<dbReference type="SMART" id="SM00458">
    <property type="entry name" value="RICIN"/>
    <property type="match status" value="1"/>
</dbReference>
<evidence type="ECO:0000313" key="6">
    <source>
        <dbReference type="Proteomes" id="UP001552479"/>
    </source>
</evidence>
<evidence type="ECO:0000313" key="5">
    <source>
        <dbReference type="EMBL" id="MEV4927627.1"/>
    </source>
</evidence>
<protein>
    <submittedName>
        <fullName evidence="5">RICIN domain-containing protein</fullName>
    </submittedName>
</protein>
<comment type="caution">
    <text evidence="5">The sequence shown here is derived from an EMBL/GenBank/DDBJ whole genome shotgun (WGS) entry which is preliminary data.</text>
</comment>
<feature type="region of interest" description="Disordered" evidence="3">
    <location>
        <begin position="166"/>
        <end position="186"/>
    </location>
</feature>
<dbReference type="RefSeq" id="WP_366090721.1">
    <property type="nucleotide sequence ID" value="NZ_JBFASG010000055.1"/>
</dbReference>
<dbReference type="InterPro" id="IPR003961">
    <property type="entry name" value="FN3_dom"/>
</dbReference>
<evidence type="ECO:0000256" key="2">
    <source>
        <dbReference type="ARBA" id="ARBA00023326"/>
    </source>
</evidence>
<dbReference type="EMBL" id="JBFASG010000055">
    <property type="protein sequence ID" value="MEV4927627.1"/>
    <property type="molecule type" value="Genomic_DNA"/>
</dbReference>
<dbReference type="PROSITE" id="PS50853">
    <property type="entry name" value="FN3"/>
    <property type="match status" value="1"/>
</dbReference>
<keyword evidence="1" id="KW-0378">Hydrolase</keyword>
<dbReference type="Proteomes" id="UP001552479">
    <property type="component" value="Unassembled WGS sequence"/>
</dbReference>
<dbReference type="SUPFAM" id="SSF55486">
    <property type="entry name" value="Metalloproteases ('zincins'), catalytic domain"/>
    <property type="match status" value="1"/>
</dbReference>
<evidence type="ECO:0000256" key="3">
    <source>
        <dbReference type="SAM" id="MobiDB-lite"/>
    </source>
</evidence>
<dbReference type="SUPFAM" id="SSF50370">
    <property type="entry name" value="Ricin B-like lectins"/>
    <property type="match status" value="1"/>
</dbReference>
<dbReference type="SMART" id="SM00060">
    <property type="entry name" value="FN3"/>
    <property type="match status" value="1"/>
</dbReference>
<feature type="compositionally biased region" description="Pro residues" evidence="3">
    <location>
        <begin position="429"/>
        <end position="443"/>
    </location>
</feature>
<sequence length="681" mass="70478">MPRKHTHRRSRTGRRVILTAVAAAAAAGITFGVISAGSATTGGGSPQPGALSAPAGEPAHKKPPAPLTSAPKADKRRGLVYEGLKPAPKGDRCVGVYSVSRAGLCTHGPDAPPKGIDITKDTPPVAKGTAGPSSLTGDGEQAPSATEALRGAPAVIDARKGGVAAAAAAPGPGTGSPAGPQDGSGSKVVCEGDGTTGNRVQVLYVHAPGTDRFGQYAASFKQWAAETDVIYNASAKETGGERHVRYVTEADCTVSVLDVEVSAGDLQEFGAMNNALAAKGFNRRDRKYMVFADAQVYCGIGTFNGDERPGQDNLSNFGPSYGRTDSGCWGGSTPAHELGHNLGAVNNSAPHTSKAAHCVDEWDIMCYSDAPYYPKMQVLCPERTGDQRLDCGHDDYFHTNPKPGSYLATHWNIANNRFLMADGGTGNPDPGPTPTRTPGPGPTRQPSAGPDAQVSQITPNSAVVSWAKVPSAAGYDVLVDGKKTADVKDTVVRLTSLAPGTAYKVAVAVRGTDGKPSAPGRAAAFRTLPADGTSPTRPGTPYLMVNGLTGQAVDLWGGSAADGTVAIAYQRHGYANQQWVFENAGGGALRVKSAQSGKCLELGSGGQAVAGQYVAQRPCRDTTAQKWRLNGAGGGAYVLQPEGSSLVLGISKRWYYGGWLLELQQKNGQGYQNWTLAKAAS</sequence>
<proteinExistence type="predicted"/>
<keyword evidence="2" id="KW-0119">Carbohydrate metabolism</keyword>
<feature type="domain" description="Fibronectin type-III" evidence="4">
    <location>
        <begin position="446"/>
        <end position="530"/>
    </location>
</feature>
<name>A0ABV3J4Q0_9ACTN</name>
<gene>
    <name evidence="5" type="ORF">AB0L03_33285</name>
</gene>
<dbReference type="Pfam" id="PF00041">
    <property type="entry name" value="fn3"/>
    <property type="match status" value="1"/>
</dbReference>
<dbReference type="SUPFAM" id="SSF49265">
    <property type="entry name" value="Fibronectin type III"/>
    <property type="match status" value="1"/>
</dbReference>
<accession>A0ABV3J4Q0</accession>
<dbReference type="Pfam" id="PF14200">
    <property type="entry name" value="RicinB_lectin_2"/>
    <property type="match status" value="1"/>
</dbReference>
<feature type="compositionally biased region" description="Low complexity" evidence="3">
    <location>
        <begin position="166"/>
        <end position="180"/>
    </location>
</feature>
<feature type="region of interest" description="Disordered" evidence="3">
    <location>
        <begin position="108"/>
        <end position="147"/>
    </location>
</feature>
<evidence type="ECO:0000259" key="4">
    <source>
        <dbReference type="PROSITE" id="PS50853"/>
    </source>
</evidence>
<dbReference type="Gene3D" id="2.60.40.10">
    <property type="entry name" value="Immunoglobulins"/>
    <property type="match status" value="1"/>
</dbReference>
<keyword evidence="1" id="KW-0326">Glycosidase</keyword>
<reference evidence="5 6" key="1">
    <citation type="submission" date="2024-06" db="EMBL/GenBank/DDBJ databases">
        <title>The Natural Products Discovery Center: Release of the First 8490 Sequenced Strains for Exploring Actinobacteria Biosynthetic Diversity.</title>
        <authorList>
            <person name="Kalkreuter E."/>
            <person name="Kautsar S.A."/>
            <person name="Yang D."/>
            <person name="Bader C.D."/>
            <person name="Teijaro C.N."/>
            <person name="Fluegel L."/>
            <person name="Davis C.M."/>
            <person name="Simpson J.R."/>
            <person name="Lauterbach L."/>
            <person name="Steele A.D."/>
            <person name="Gui C."/>
            <person name="Meng S."/>
            <person name="Li G."/>
            <person name="Viehrig K."/>
            <person name="Ye F."/>
            <person name="Su P."/>
            <person name="Kiefer A.F."/>
            <person name="Nichols A."/>
            <person name="Cepeda A.J."/>
            <person name="Yan W."/>
            <person name="Fan B."/>
            <person name="Jiang Y."/>
            <person name="Adhikari A."/>
            <person name="Zheng C.-J."/>
            <person name="Schuster L."/>
            <person name="Cowan T.M."/>
            <person name="Smanski M.J."/>
            <person name="Chevrette M.G."/>
            <person name="De Carvalho L.P.S."/>
            <person name="Shen B."/>
        </authorList>
    </citation>
    <scope>NUCLEOTIDE SEQUENCE [LARGE SCALE GENOMIC DNA]</scope>
    <source>
        <strain evidence="5 6">NPDC053791</strain>
    </source>
</reference>
<feature type="region of interest" description="Disordered" evidence="3">
    <location>
        <begin position="40"/>
        <end position="77"/>
    </location>
</feature>
<dbReference type="PROSITE" id="PS50231">
    <property type="entry name" value="RICIN_B_LECTIN"/>
    <property type="match status" value="1"/>
</dbReference>
<feature type="region of interest" description="Disordered" evidence="3">
    <location>
        <begin position="420"/>
        <end position="455"/>
    </location>
</feature>